<reference evidence="2" key="1">
    <citation type="submission" date="2021-07" db="EMBL/GenBank/DDBJ databases">
        <title>Complete genome sequence of Crassaminicella sp. 143-21, isolated from a deep-sea hydrothermal vent.</title>
        <authorList>
            <person name="Li X."/>
        </authorList>
    </citation>
    <scope>NUCLEOTIDE SEQUENCE</scope>
    <source>
        <strain evidence="2">143-21</strain>
    </source>
</reference>
<gene>
    <name evidence="2" type="ORF">KVH43_02425</name>
</gene>
<dbReference type="InterPro" id="IPR001736">
    <property type="entry name" value="PLipase_D/transphosphatidylase"/>
</dbReference>
<protein>
    <recommendedName>
        <fullName evidence="1">PLD phosphodiesterase domain-containing protein</fullName>
    </recommendedName>
</protein>
<feature type="domain" description="PLD phosphodiesterase" evidence="1">
    <location>
        <begin position="204"/>
        <end position="231"/>
    </location>
</feature>
<keyword evidence="3" id="KW-1185">Reference proteome</keyword>
<name>A0ABX8RG01_9CLOT</name>
<proteinExistence type="predicted"/>
<evidence type="ECO:0000259" key="1">
    <source>
        <dbReference type="PROSITE" id="PS50035"/>
    </source>
</evidence>
<dbReference type="EMBL" id="CP078093">
    <property type="protein sequence ID" value="QXM06625.1"/>
    <property type="molecule type" value="Genomic_DNA"/>
</dbReference>
<evidence type="ECO:0000313" key="3">
    <source>
        <dbReference type="Proteomes" id="UP000886818"/>
    </source>
</evidence>
<dbReference type="PROSITE" id="PS50035">
    <property type="entry name" value="PLD"/>
    <property type="match status" value="1"/>
</dbReference>
<organism evidence="2 3">
    <name type="scientific">Crassaminicella indica</name>
    <dbReference type="NCBI Taxonomy" id="2855394"/>
    <lineage>
        <taxon>Bacteria</taxon>
        <taxon>Bacillati</taxon>
        <taxon>Bacillota</taxon>
        <taxon>Clostridia</taxon>
        <taxon>Eubacteriales</taxon>
        <taxon>Clostridiaceae</taxon>
        <taxon>Crassaminicella</taxon>
    </lineage>
</organism>
<dbReference type="Pfam" id="PF13091">
    <property type="entry name" value="PLDc_2"/>
    <property type="match status" value="1"/>
</dbReference>
<dbReference type="Proteomes" id="UP000886818">
    <property type="component" value="Chromosome"/>
</dbReference>
<sequence length="273" mass="32600">MNYSKMIALVNQYRLEKQLMKWAGIFRYLGACYSKKGFTLEKWLELNNEYIDSGLVESIFRILKENELQRYFEIVYEMTKLDINSFYREKQQSLLWTPPKEAFAPKDACKDYIYLNIWIQRLIQITEKRIIFFSPYYTISGIKKLFISIEALMKNRREVSIDFITNDININSNKQAFKFLLSRINKIDNNNLRLFQAKNKDKKDSFKFHAKLVLVDDNKGYMGSANFSKVALENVFELGIPLQKKQVHSLTKLIDYWIYNEIFNEIDLKNFEI</sequence>
<evidence type="ECO:0000313" key="2">
    <source>
        <dbReference type="EMBL" id="QXM06625.1"/>
    </source>
</evidence>
<dbReference type="RefSeq" id="WP_218283321.1">
    <property type="nucleotide sequence ID" value="NZ_CP078093.1"/>
</dbReference>
<accession>A0ABX8RG01</accession>
<dbReference type="InterPro" id="IPR025202">
    <property type="entry name" value="PLD-like_dom"/>
</dbReference>